<sequence length="318" mass="37021">MKKESKLPLDKAMIIWFLNEYKYGSINRFDLFIKFRELFFLKKLGDEKIEVHGNTNLELAFKRFTNNYLEEEPFVKAYGPHSTGYGYFAKINAKLTPTELIFPLFPYAYLTHLSAMRHYSITDRIPKKIQIEIPSRPKWKSLLVEDIKKMDVLAKDKDMILNYLPRYPKSNEIYFKKRILVSSTSKSLPYLTLDNGVRVVEIGALFVEMINNPIECGGIEHVMDVFEEYGLIFKKKIYKAALESSLISQARIGFIFEQILEQSDPEILKMKSRNKDLRGGSRVFLTGEDFSNMINIEWNLSLNHPSVESYGIEFNSMG</sequence>
<gene>
    <name evidence="1" type="ORF">CW311_20705</name>
</gene>
<reference evidence="1 2" key="1">
    <citation type="submission" date="2017-12" db="EMBL/GenBank/DDBJ databases">
        <title>Draft Genome sequences of multiple microbial strains isolated from spacecraft associated surfaces.</title>
        <authorList>
            <person name="Seuylemezian A."/>
            <person name="Vaishampayan P."/>
            <person name="Venkateswaran K."/>
        </authorList>
    </citation>
    <scope>NUCLEOTIDE SEQUENCE [LARGE SCALE GENOMIC DNA]</scope>
    <source>
        <strain evidence="1 2">2P01AA</strain>
    </source>
</reference>
<evidence type="ECO:0000313" key="2">
    <source>
        <dbReference type="Proteomes" id="UP000233553"/>
    </source>
</evidence>
<accession>A0A2N0W9C1</accession>
<name>A0A2N0W9C1_9GAMM</name>
<organism evidence="1 2">
    <name type="scientific">Acinetobacter proteolyticus</name>
    <dbReference type="NCBI Taxonomy" id="1776741"/>
    <lineage>
        <taxon>Bacteria</taxon>
        <taxon>Pseudomonadati</taxon>
        <taxon>Pseudomonadota</taxon>
        <taxon>Gammaproteobacteria</taxon>
        <taxon>Moraxellales</taxon>
        <taxon>Moraxellaceae</taxon>
        <taxon>Acinetobacter</taxon>
    </lineage>
</organism>
<evidence type="ECO:0000313" key="1">
    <source>
        <dbReference type="EMBL" id="PKF31078.1"/>
    </source>
</evidence>
<comment type="caution">
    <text evidence="1">The sequence shown here is derived from an EMBL/GenBank/DDBJ whole genome shotgun (WGS) entry which is preliminary data.</text>
</comment>
<proteinExistence type="predicted"/>
<protein>
    <submittedName>
        <fullName evidence="1">Uncharacterized protein</fullName>
    </submittedName>
</protein>
<dbReference type="RefSeq" id="WP_101237698.1">
    <property type="nucleotide sequence ID" value="NZ_PISJ01000029.1"/>
</dbReference>
<dbReference type="Proteomes" id="UP000233553">
    <property type="component" value="Unassembled WGS sequence"/>
</dbReference>
<dbReference type="AlphaFoldDB" id="A0A2N0W9C1"/>
<dbReference type="EMBL" id="PISJ01000029">
    <property type="protein sequence ID" value="PKF31078.1"/>
    <property type="molecule type" value="Genomic_DNA"/>
</dbReference>